<evidence type="ECO:0000313" key="3">
    <source>
        <dbReference type="Proteomes" id="UP000239735"/>
    </source>
</evidence>
<evidence type="ECO:0000313" key="2">
    <source>
        <dbReference type="EMBL" id="SPE18581.1"/>
    </source>
</evidence>
<dbReference type="EMBL" id="OKRB01000068">
    <property type="protein sequence ID" value="SPE18581.1"/>
    <property type="molecule type" value="Genomic_DNA"/>
</dbReference>
<gene>
    <name evidence="2" type="ORF">SBA5_160065</name>
</gene>
<organism evidence="2 3">
    <name type="scientific">Candidatus Sulfuritelmatomonas gaucii</name>
    <dbReference type="NCBI Taxonomy" id="2043161"/>
    <lineage>
        <taxon>Bacteria</taxon>
        <taxon>Pseudomonadati</taxon>
        <taxon>Acidobacteriota</taxon>
        <taxon>Terriglobia</taxon>
        <taxon>Terriglobales</taxon>
        <taxon>Acidobacteriaceae</taxon>
        <taxon>Candidatus Sulfuritelmatomonas</taxon>
    </lineage>
</organism>
<sequence>MATGRAGIESGRRKPEILMPVQPEEGAAAKAAGSPLGTGGRNNRLYYE</sequence>
<protein>
    <submittedName>
        <fullName evidence="2">Uncharacterized protein</fullName>
    </submittedName>
</protein>
<dbReference type="AlphaFoldDB" id="A0A2N9L5R4"/>
<name>A0A2N9L5R4_9BACT</name>
<evidence type="ECO:0000256" key="1">
    <source>
        <dbReference type="SAM" id="MobiDB-lite"/>
    </source>
</evidence>
<proteinExistence type="predicted"/>
<feature type="region of interest" description="Disordered" evidence="1">
    <location>
        <begin position="24"/>
        <end position="48"/>
    </location>
</feature>
<reference evidence="3" key="1">
    <citation type="submission" date="2018-02" db="EMBL/GenBank/DDBJ databases">
        <authorList>
            <person name="Hausmann B."/>
        </authorList>
    </citation>
    <scope>NUCLEOTIDE SEQUENCE [LARGE SCALE GENOMIC DNA]</scope>
    <source>
        <strain evidence="3">Peat soil MAG SbA5</strain>
    </source>
</reference>
<accession>A0A2N9L5R4</accession>
<dbReference type="Proteomes" id="UP000239735">
    <property type="component" value="Unassembled WGS sequence"/>
</dbReference>